<protein>
    <submittedName>
        <fullName evidence="5">AraC family transcriptional regulator ligand-binding domain-containing protein</fullName>
    </submittedName>
</protein>
<dbReference type="PANTHER" id="PTHR47894">
    <property type="entry name" value="HTH-TYPE TRANSCRIPTIONAL REGULATOR GADX"/>
    <property type="match status" value="1"/>
</dbReference>
<dbReference type="EMBL" id="JAWIIJ010000006">
    <property type="protein sequence ID" value="MDV2079224.1"/>
    <property type="molecule type" value="Genomic_DNA"/>
</dbReference>
<dbReference type="SMART" id="SM00342">
    <property type="entry name" value="HTH_ARAC"/>
    <property type="match status" value="1"/>
</dbReference>
<organism evidence="5 6">
    <name type="scientific">Marinobacter xestospongiae</name>
    <dbReference type="NCBI Taxonomy" id="994319"/>
    <lineage>
        <taxon>Bacteria</taxon>
        <taxon>Pseudomonadati</taxon>
        <taxon>Pseudomonadota</taxon>
        <taxon>Gammaproteobacteria</taxon>
        <taxon>Pseudomonadales</taxon>
        <taxon>Marinobacteraceae</taxon>
        <taxon>Marinobacter</taxon>
    </lineage>
</organism>
<sequence length="334" mass="38658">MTQTIPMPFLGDVLEGIGTRSPVAQRLLSEWQLTDRQLTVSGHRVSKLEYSGFVKRVMFETEDLFLGFLDKPLPRRAFGVFAMGAVGCRSLRALVDYGNLYFSMFTDQFHWEIARQAGTVALVLKFDERRNLSYRFIYQSMLLIWLRLISWFIGEELKPRVLAFRFPELSIDSHLRYLFGERLTFSADDNRIVFDEAAIDVPFSATQDEVLRMLKDNHNMMLVRNTAEPFTRQTRRLLVLHRETGWLRQADIAHTLGLSENLYWRKLKKEGATYSGILGNLKRDFALRLLADPNLAMEAIAQQLHFSELSAFDKAFRKWTGSTPGQYRAQLLAD</sequence>
<dbReference type="InterPro" id="IPR009057">
    <property type="entry name" value="Homeodomain-like_sf"/>
</dbReference>
<feature type="domain" description="HTH araC/xylS-type" evidence="4">
    <location>
        <begin position="232"/>
        <end position="330"/>
    </location>
</feature>
<keyword evidence="1" id="KW-0805">Transcription regulation</keyword>
<gene>
    <name evidence="5" type="ORF">RYS15_11020</name>
</gene>
<dbReference type="RefSeq" id="WP_316973831.1">
    <property type="nucleotide sequence ID" value="NZ_JAWIIJ010000006.1"/>
</dbReference>
<evidence type="ECO:0000256" key="1">
    <source>
        <dbReference type="ARBA" id="ARBA00023015"/>
    </source>
</evidence>
<proteinExistence type="predicted"/>
<dbReference type="Proteomes" id="UP001269819">
    <property type="component" value="Unassembled WGS sequence"/>
</dbReference>
<dbReference type="InterPro" id="IPR032687">
    <property type="entry name" value="AraC-type_N"/>
</dbReference>
<dbReference type="InterPro" id="IPR018060">
    <property type="entry name" value="HTH_AraC"/>
</dbReference>
<dbReference type="Pfam" id="PF12833">
    <property type="entry name" value="HTH_18"/>
    <property type="match status" value="1"/>
</dbReference>
<name>A0ABU3VYA2_9GAMM</name>
<evidence type="ECO:0000259" key="4">
    <source>
        <dbReference type="PROSITE" id="PS01124"/>
    </source>
</evidence>
<dbReference type="Gene3D" id="1.10.10.60">
    <property type="entry name" value="Homeodomain-like"/>
    <property type="match status" value="1"/>
</dbReference>
<dbReference type="Pfam" id="PF12625">
    <property type="entry name" value="Arabinose_bd"/>
    <property type="match status" value="1"/>
</dbReference>
<dbReference type="SUPFAM" id="SSF46689">
    <property type="entry name" value="Homeodomain-like"/>
    <property type="match status" value="1"/>
</dbReference>
<dbReference type="PROSITE" id="PS01124">
    <property type="entry name" value="HTH_ARAC_FAMILY_2"/>
    <property type="match status" value="1"/>
</dbReference>
<comment type="caution">
    <text evidence="5">The sequence shown here is derived from an EMBL/GenBank/DDBJ whole genome shotgun (WGS) entry which is preliminary data.</text>
</comment>
<reference evidence="5 6" key="1">
    <citation type="submission" date="2023-10" db="EMBL/GenBank/DDBJ databases">
        <title>Characteristics and mechanism of a salt-tolerant marine origin heterotrophic nitrifying- aerobic denitrifying bacteria Marinobacter xestospongiae HN1.</title>
        <authorList>
            <person name="Qi R."/>
        </authorList>
    </citation>
    <scope>NUCLEOTIDE SEQUENCE [LARGE SCALE GENOMIC DNA]</scope>
    <source>
        <strain evidence="5 6">HN1</strain>
    </source>
</reference>
<dbReference type="PANTHER" id="PTHR47894:SF1">
    <property type="entry name" value="HTH-TYPE TRANSCRIPTIONAL REGULATOR VQSM"/>
    <property type="match status" value="1"/>
</dbReference>
<evidence type="ECO:0000313" key="5">
    <source>
        <dbReference type="EMBL" id="MDV2079224.1"/>
    </source>
</evidence>
<evidence type="ECO:0000256" key="3">
    <source>
        <dbReference type="ARBA" id="ARBA00023163"/>
    </source>
</evidence>
<evidence type="ECO:0000313" key="6">
    <source>
        <dbReference type="Proteomes" id="UP001269819"/>
    </source>
</evidence>
<evidence type="ECO:0000256" key="2">
    <source>
        <dbReference type="ARBA" id="ARBA00023125"/>
    </source>
</evidence>
<keyword evidence="6" id="KW-1185">Reference proteome</keyword>
<keyword evidence="2" id="KW-0238">DNA-binding</keyword>
<keyword evidence="3" id="KW-0804">Transcription</keyword>
<accession>A0ABU3VYA2</accession>